<dbReference type="Proteomes" id="UP001327027">
    <property type="component" value="Unassembled WGS sequence"/>
</dbReference>
<accession>A0ABU5ZR38</accession>
<proteinExistence type="predicted"/>
<protein>
    <recommendedName>
        <fullName evidence="3">Rhamnogalacturonyl hydrolase YesR</fullName>
    </recommendedName>
</protein>
<evidence type="ECO:0000313" key="1">
    <source>
        <dbReference type="EMBL" id="MEB3344378.1"/>
    </source>
</evidence>
<organism evidence="1 2">
    <name type="scientific">Aquimarina gracilis</name>
    <dbReference type="NCBI Taxonomy" id="874422"/>
    <lineage>
        <taxon>Bacteria</taxon>
        <taxon>Pseudomonadati</taxon>
        <taxon>Bacteroidota</taxon>
        <taxon>Flavobacteriia</taxon>
        <taxon>Flavobacteriales</taxon>
        <taxon>Flavobacteriaceae</taxon>
        <taxon>Aquimarina</taxon>
    </lineage>
</organism>
<dbReference type="InterPro" id="IPR008928">
    <property type="entry name" value="6-hairpin_glycosidase_sf"/>
</dbReference>
<dbReference type="Gene3D" id="1.50.10.20">
    <property type="match status" value="1"/>
</dbReference>
<keyword evidence="2" id="KW-1185">Reference proteome</keyword>
<gene>
    <name evidence="1" type="ORF">U6A24_02845</name>
</gene>
<sequence>MKLISPRYHMEIRILILLIPSAITMGFAQNPKLRLDENYKSKIEVSLNQAIQHTSEAMLDENGMAKGDYHIITGEWKAYEAAWHTGQAIYGLLEAYQVTGNQKAHDEAIRAGKWWVGLQFPKGHNLEGYLNAKHGNKLGDLINTTTIADGTPGLFNLSDITKDKTYADVATNAGAWILDHLYIPEERLSYNIVDGKTGEIWKDRSPHEQHQNLPFNIKHVARPNAEGYLWKDMYVHTGEERYKDAFLEICDKLIDDQSKNGWWMDFEPNDPTTGKVHGRFNTWNAEALIEAYTLTKEQKYLDAALKTAKALAKVQDKTGVIWYSSYLNGNHDKRSPCGSAASFAGILWLQLYEFGITDFEENIKRALNFTLKNQFSKDHKDPNLAGAYYEIRQKAKKDGTFQLYYRDIATSFGMRFLSKVYQSAYK</sequence>
<dbReference type="EMBL" id="JAYKLX010000001">
    <property type="protein sequence ID" value="MEB3344378.1"/>
    <property type="molecule type" value="Genomic_DNA"/>
</dbReference>
<evidence type="ECO:0008006" key="3">
    <source>
        <dbReference type="Google" id="ProtNLM"/>
    </source>
</evidence>
<evidence type="ECO:0000313" key="2">
    <source>
        <dbReference type="Proteomes" id="UP001327027"/>
    </source>
</evidence>
<comment type="caution">
    <text evidence="1">The sequence shown here is derived from an EMBL/GenBank/DDBJ whole genome shotgun (WGS) entry which is preliminary data.</text>
</comment>
<dbReference type="SUPFAM" id="SSF48208">
    <property type="entry name" value="Six-hairpin glycosidases"/>
    <property type="match status" value="2"/>
</dbReference>
<name>A0ABU5ZR38_9FLAO</name>
<dbReference type="RefSeq" id="WP_324178425.1">
    <property type="nucleotide sequence ID" value="NZ_JAYKLX010000001.1"/>
</dbReference>
<reference evidence="1 2" key="1">
    <citation type="journal article" date="2013" name="Int. J. Syst. Evol. Microbiol.">
        <title>Aquimarina gracilis sp. nov., isolated from the gut microflora of a mussel, Mytilus coruscus, and emended description of Aquimarina spongiae.</title>
        <authorList>
            <person name="Park S.C."/>
            <person name="Choe H.N."/>
            <person name="Baik K.S."/>
            <person name="Seong C.N."/>
        </authorList>
    </citation>
    <scope>NUCLEOTIDE SEQUENCE [LARGE SCALE GENOMIC DNA]</scope>
    <source>
        <strain evidence="1 2">PSC32</strain>
    </source>
</reference>